<evidence type="ECO:0000256" key="1">
    <source>
        <dbReference type="SAM" id="MobiDB-lite"/>
    </source>
</evidence>
<keyword evidence="3" id="KW-1185">Reference proteome</keyword>
<accession>A0ABR2IK12</accession>
<dbReference type="EMBL" id="JAPFFF010000017">
    <property type="protein sequence ID" value="KAK8864017.1"/>
    <property type="molecule type" value="Genomic_DNA"/>
</dbReference>
<organism evidence="2 3">
    <name type="scientific">Tritrichomonas musculus</name>
    <dbReference type="NCBI Taxonomy" id="1915356"/>
    <lineage>
        <taxon>Eukaryota</taxon>
        <taxon>Metamonada</taxon>
        <taxon>Parabasalia</taxon>
        <taxon>Tritrichomonadida</taxon>
        <taxon>Tritrichomonadidae</taxon>
        <taxon>Tritrichomonas</taxon>
    </lineage>
</organism>
<gene>
    <name evidence="2" type="ORF">M9Y10_011711</name>
</gene>
<feature type="compositionally biased region" description="Polar residues" evidence="1">
    <location>
        <begin position="28"/>
        <end position="46"/>
    </location>
</feature>
<evidence type="ECO:0000313" key="3">
    <source>
        <dbReference type="Proteomes" id="UP001470230"/>
    </source>
</evidence>
<protein>
    <submittedName>
        <fullName evidence="2">Uncharacterized protein</fullName>
    </submittedName>
</protein>
<evidence type="ECO:0000313" key="2">
    <source>
        <dbReference type="EMBL" id="KAK8864017.1"/>
    </source>
</evidence>
<sequence length="434" mass="49579">MNVSHSKPPLLSLNIKRTVDSLLTLNTSEQNENQSDSKSNQNLQNITKHKEEVQIDHSAEIKLMKEMLEQQCFEIVAYSNKIKDARRDQNHLLTQFHNRAEALELRLSSLTSTLLQKTSDMNQRIDSISKTLTSKPILVKLLPPNIYGRITGINAKMNLLAYTTALGYLIVIDRSKGYGVISENQPSSNEALFSPVIINRQDANGIFTVSSARKLFFATPAFARPKQICELKVESFSAITDSFKRENYDIVTGHQGMVNFYQFYEKYGSINLIGSLKKLTGNVNHIVADTENEAIYCSTSRKFFYSISSSSYTLINSYQFSNMPLQIKLSTVFIIISFSPDDILILERNREKINILKKLTISGGLRYFYCGENQLFIITKKQQVERRRLCNPYENEIICEPDVADYDENEFIGTIFADDSKIYLSHNDRISVWT</sequence>
<name>A0ABR2IK12_9EUKA</name>
<feature type="region of interest" description="Disordered" evidence="1">
    <location>
        <begin position="28"/>
        <end position="51"/>
    </location>
</feature>
<reference evidence="2 3" key="1">
    <citation type="submission" date="2024-04" db="EMBL/GenBank/DDBJ databases">
        <title>Tritrichomonas musculus Genome.</title>
        <authorList>
            <person name="Alves-Ferreira E."/>
            <person name="Grigg M."/>
            <person name="Lorenzi H."/>
            <person name="Galac M."/>
        </authorList>
    </citation>
    <scope>NUCLEOTIDE SEQUENCE [LARGE SCALE GENOMIC DNA]</scope>
    <source>
        <strain evidence="2 3">EAF2021</strain>
    </source>
</reference>
<proteinExistence type="predicted"/>
<dbReference type="Proteomes" id="UP001470230">
    <property type="component" value="Unassembled WGS sequence"/>
</dbReference>
<comment type="caution">
    <text evidence="2">The sequence shown here is derived from an EMBL/GenBank/DDBJ whole genome shotgun (WGS) entry which is preliminary data.</text>
</comment>